<gene>
    <name evidence="4" type="ORF">FH607_029505</name>
</gene>
<dbReference type="Gene3D" id="3.40.710.10">
    <property type="entry name" value="DD-peptidase/beta-lactamase superfamily"/>
    <property type="match status" value="1"/>
</dbReference>
<keyword evidence="1 4" id="KW-0378">Hydrolase</keyword>
<feature type="compositionally biased region" description="Basic and acidic residues" evidence="2">
    <location>
        <begin position="98"/>
        <end position="108"/>
    </location>
</feature>
<evidence type="ECO:0000313" key="4">
    <source>
        <dbReference type="EMBL" id="KAB8158316.1"/>
    </source>
</evidence>
<dbReference type="EMBL" id="VDLY02000029">
    <property type="protein sequence ID" value="KAB8158316.1"/>
    <property type="molecule type" value="Genomic_DNA"/>
</dbReference>
<dbReference type="Pfam" id="PF00144">
    <property type="entry name" value="Beta-lactamase"/>
    <property type="match status" value="1"/>
</dbReference>
<name>A0A5N5ZRG6_9ACTN</name>
<reference evidence="4" key="1">
    <citation type="submission" date="2019-10" db="EMBL/GenBank/DDBJ databases">
        <title>Nonomuraea sp. nov., isolated from Phyllanthus amarus.</title>
        <authorList>
            <person name="Klykleung N."/>
            <person name="Tanasupawat S."/>
        </authorList>
    </citation>
    <scope>NUCLEOTIDE SEQUENCE [LARGE SCALE GENOMIC DNA]</scope>
    <source>
        <strain evidence="4">3MP-10</strain>
    </source>
</reference>
<protein>
    <submittedName>
        <fullName evidence="4">Serine hydrolase</fullName>
    </submittedName>
</protein>
<feature type="domain" description="Beta-lactamase-related" evidence="3">
    <location>
        <begin position="228"/>
        <end position="558"/>
    </location>
</feature>
<evidence type="ECO:0000256" key="2">
    <source>
        <dbReference type="SAM" id="MobiDB-lite"/>
    </source>
</evidence>
<evidence type="ECO:0000259" key="3">
    <source>
        <dbReference type="Pfam" id="PF00144"/>
    </source>
</evidence>
<accession>A0A5N5ZRG6</accession>
<comment type="caution">
    <text evidence="4">The sequence shown here is derived from an EMBL/GenBank/DDBJ whole genome shotgun (WGS) entry which is preliminary data.</text>
</comment>
<dbReference type="InterPro" id="IPR001466">
    <property type="entry name" value="Beta-lactam-related"/>
</dbReference>
<sequence>MRRAGEQRRRRHRPGAGRRGRPGGLARDVRGQRAGGAAPDAGAAAGADRVRRWHGAGGHLDGGARHLRGRGRLRGGQARRPCAGGDPAVGDRGPPGAGDRDRARDGAHRGVLAHQVPGRRGARGPRLRGGGRAVDGGRRGGHHRLGGDQATACQRRSAGVAAQGAGVQQQGAPGAGGASGVGGASGTVSGAVAGGLRAGTAEEAGLAPGPLAELVPSLAAFLEGPEPAFAGFVVLAARNGVVVTHAAGGHALRYREWNGAVVELPAGDRVPMAPDTVFDVASLSKLFTALVVVRLAERGVLDLDEPISRRLGGFPEVSARALLTHTGGWPAEIALGDHPGDRAARLAAVGVQPLEYPPGTAYRYSDLGPIALGALVERVTGAPLDALVAELVTGPLGLTDTGYRPPPALRERCAATEYQPWTGRGVLRGEVHDENAHYLGGVAGHAGIFSTAGDLAALGQALLNGGVCGGVRLLGEEWVAEMLRPQNAGLGPEAARGLGWQLDQPALMGELASPTAFGHGGFTGTSLVADPATGVLLVVLTNRVHPRRDRGVDGAYRRAPAAALARALREAR</sequence>
<evidence type="ECO:0000256" key="1">
    <source>
        <dbReference type="ARBA" id="ARBA00022801"/>
    </source>
</evidence>
<dbReference type="OrthoDB" id="9809635at2"/>
<dbReference type="GO" id="GO:0016787">
    <property type="term" value="F:hydrolase activity"/>
    <property type="evidence" value="ECO:0007669"/>
    <property type="project" value="UniProtKB-KW"/>
</dbReference>
<proteinExistence type="predicted"/>
<dbReference type="AlphaFoldDB" id="A0A5N5ZRG6"/>
<keyword evidence="5" id="KW-1185">Reference proteome</keyword>
<dbReference type="InterPro" id="IPR012338">
    <property type="entry name" value="Beta-lactam/transpept-like"/>
</dbReference>
<feature type="region of interest" description="Disordered" evidence="2">
    <location>
        <begin position="1"/>
        <end position="152"/>
    </location>
</feature>
<dbReference type="PANTHER" id="PTHR43283">
    <property type="entry name" value="BETA-LACTAMASE-RELATED"/>
    <property type="match status" value="1"/>
</dbReference>
<dbReference type="SUPFAM" id="SSF56601">
    <property type="entry name" value="beta-lactamase/transpeptidase-like"/>
    <property type="match status" value="1"/>
</dbReference>
<feature type="compositionally biased region" description="Basic residues" evidence="2">
    <location>
        <begin position="8"/>
        <end position="21"/>
    </location>
</feature>
<dbReference type="InterPro" id="IPR050789">
    <property type="entry name" value="Diverse_Enzym_Activities"/>
</dbReference>
<feature type="compositionally biased region" description="Low complexity" evidence="2">
    <location>
        <begin position="35"/>
        <end position="47"/>
    </location>
</feature>
<evidence type="ECO:0000313" key="5">
    <source>
        <dbReference type="Proteomes" id="UP000314251"/>
    </source>
</evidence>
<dbReference type="PANTHER" id="PTHR43283:SF11">
    <property type="entry name" value="BETA-LACTAMASE-RELATED DOMAIN-CONTAINING PROTEIN"/>
    <property type="match status" value="1"/>
</dbReference>
<feature type="compositionally biased region" description="Low complexity" evidence="2">
    <location>
        <begin position="75"/>
        <end position="94"/>
    </location>
</feature>
<organism evidence="4 5">
    <name type="scientific">Streptomyces mimosae</name>
    <dbReference type="NCBI Taxonomy" id="2586635"/>
    <lineage>
        <taxon>Bacteria</taxon>
        <taxon>Bacillati</taxon>
        <taxon>Actinomycetota</taxon>
        <taxon>Actinomycetes</taxon>
        <taxon>Kitasatosporales</taxon>
        <taxon>Streptomycetaceae</taxon>
        <taxon>Streptomyces</taxon>
    </lineage>
</organism>
<dbReference type="Proteomes" id="UP000314251">
    <property type="component" value="Unassembled WGS sequence"/>
</dbReference>